<evidence type="ECO:0000313" key="11">
    <source>
        <dbReference type="EMBL" id="TRO83834.1"/>
    </source>
</evidence>
<evidence type="ECO:0000256" key="7">
    <source>
        <dbReference type="ARBA" id="ARBA00034754"/>
    </source>
</evidence>
<evidence type="ECO:0000256" key="1">
    <source>
        <dbReference type="ARBA" id="ARBA00012417"/>
    </source>
</evidence>
<evidence type="ECO:0000256" key="6">
    <source>
        <dbReference type="ARBA" id="ARBA00022932"/>
    </source>
</evidence>
<dbReference type="InterPro" id="IPR008921">
    <property type="entry name" value="DNA_pol3_clamp-load_cplx_C"/>
</dbReference>
<name>A0A550JKU0_9BACT</name>
<dbReference type="Gene3D" id="3.40.50.300">
    <property type="entry name" value="P-loop containing nucleotide triphosphate hydrolases"/>
    <property type="match status" value="1"/>
</dbReference>
<dbReference type="OrthoDB" id="9769782at2"/>
<gene>
    <name evidence="11" type="primary">holA</name>
    <name evidence="11" type="ORF">FL622_01220</name>
</gene>
<dbReference type="SUPFAM" id="SSF52540">
    <property type="entry name" value="P-loop containing nucleoside triphosphate hydrolases"/>
    <property type="match status" value="1"/>
</dbReference>
<evidence type="ECO:0000256" key="2">
    <source>
        <dbReference type="ARBA" id="ARBA00017703"/>
    </source>
</evidence>
<dbReference type="AlphaFoldDB" id="A0A550JKU0"/>
<evidence type="ECO:0000256" key="3">
    <source>
        <dbReference type="ARBA" id="ARBA00022679"/>
    </source>
</evidence>
<keyword evidence="5" id="KW-0235">DNA replication</keyword>
<keyword evidence="3 11" id="KW-0808">Transferase</keyword>
<keyword evidence="6" id="KW-0239">DNA-directed DNA polymerase</keyword>
<dbReference type="InterPro" id="IPR048466">
    <property type="entry name" value="DNA_pol3_delta-like_C"/>
</dbReference>
<dbReference type="PANTHER" id="PTHR34388:SF1">
    <property type="entry name" value="DNA POLYMERASE III SUBUNIT DELTA"/>
    <property type="match status" value="1"/>
</dbReference>
<reference evidence="11 12" key="1">
    <citation type="submission" date="2019-07" db="EMBL/GenBank/DDBJ databases">
        <title>Insights of Desulfuromonas acetexigens electromicrobiology.</title>
        <authorList>
            <person name="Katuri K."/>
            <person name="Sapireddy V."/>
            <person name="Shaw D.R."/>
            <person name="Saikaly P."/>
        </authorList>
    </citation>
    <scope>NUCLEOTIDE SEQUENCE [LARGE SCALE GENOMIC DNA]</scope>
    <source>
        <strain evidence="11 12">2873</strain>
    </source>
</reference>
<feature type="domain" description="DNA polymerase III delta subunit-like C-terminal" evidence="10">
    <location>
        <begin position="208"/>
        <end position="326"/>
    </location>
</feature>
<dbReference type="InterPro" id="IPR005790">
    <property type="entry name" value="DNA_polIII_delta"/>
</dbReference>
<dbReference type="GO" id="GO:0009360">
    <property type="term" value="C:DNA polymerase III complex"/>
    <property type="evidence" value="ECO:0007669"/>
    <property type="project" value="InterPro"/>
</dbReference>
<evidence type="ECO:0000256" key="4">
    <source>
        <dbReference type="ARBA" id="ARBA00022695"/>
    </source>
</evidence>
<protein>
    <recommendedName>
        <fullName evidence="2">DNA polymerase III subunit delta</fullName>
        <ecNumber evidence="1">2.7.7.7</ecNumber>
    </recommendedName>
</protein>
<dbReference type="InterPro" id="IPR027417">
    <property type="entry name" value="P-loop_NTPase"/>
</dbReference>
<dbReference type="GO" id="GO:0006261">
    <property type="term" value="P:DNA-templated DNA replication"/>
    <property type="evidence" value="ECO:0007669"/>
    <property type="project" value="TreeGrafter"/>
</dbReference>
<evidence type="ECO:0000259" key="9">
    <source>
        <dbReference type="Pfam" id="PF06144"/>
    </source>
</evidence>
<feature type="domain" description="DNA polymerase III delta N-terminal" evidence="9">
    <location>
        <begin position="20"/>
        <end position="134"/>
    </location>
</feature>
<dbReference type="GO" id="GO:0003677">
    <property type="term" value="F:DNA binding"/>
    <property type="evidence" value="ECO:0007669"/>
    <property type="project" value="InterPro"/>
</dbReference>
<keyword evidence="12" id="KW-1185">Reference proteome</keyword>
<comment type="catalytic activity">
    <reaction evidence="8">
        <text>DNA(n) + a 2'-deoxyribonucleoside 5'-triphosphate = DNA(n+1) + diphosphate</text>
        <dbReference type="Rhea" id="RHEA:22508"/>
        <dbReference type="Rhea" id="RHEA-COMP:17339"/>
        <dbReference type="Rhea" id="RHEA-COMP:17340"/>
        <dbReference type="ChEBI" id="CHEBI:33019"/>
        <dbReference type="ChEBI" id="CHEBI:61560"/>
        <dbReference type="ChEBI" id="CHEBI:173112"/>
        <dbReference type="EC" id="2.7.7.7"/>
    </reaction>
</comment>
<dbReference type="InterPro" id="IPR010372">
    <property type="entry name" value="DNA_pol3_delta_N"/>
</dbReference>
<dbReference type="Proteomes" id="UP000317155">
    <property type="component" value="Unassembled WGS sequence"/>
</dbReference>
<accession>A0A550JKU0</accession>
<sequence>MNSAELFRALEKREVPNLLFLYGEEGFLIEKCWRAILDILLPPADRDFNFDLFSAREARAADILDQARTFPIFAAHRLILVKDAQHFSAEALEAFLPYLREPVPETVLVLVADKIDGRRKFFQDFKKFGELVEFKKLYDNQIPGFIREQARSARYSLTEEALALFCRRVGNDLQEIQGELTKLFSYLGERKLADVDDVRAIVSDTRIDSVFALNDALGGRRHGEAQHLLGRILDDGSPPLMVLTMIVRHFRQLWKCRESQEQGIGERDLPKVLGIAPFFIKGLIEQSRSFSSSRYRELFDFFLETDLALKSSGAHPNALLGTLVTEITRNGGQ</sequence>
<evidence type="ECO:0000259" key="10">
    <source>
        <dbReference type="Pfam" id="PF21694"/>
    </source>
</evidence>
<dbReference type="Gene3D" id="1.10.8.60">
    <property type="match status" value="1"/>
</dbReference>
<evidence type="ECO:0000313" key="12">
    <source>
        <dbReference type="Proteomes" id="UP000317155"/>
    </source>
</evidence>
<dbReference type="Gene3D" id="1.20.272.10">
    <property type="match status" value="1"/>
</dbReference>
<comment type="similarity">
    <text evidence="7">Belongs to the DNA polymerase HolA subunit family.</text>
</comment>
<keyword evidence="4 11" id="KW-0548">Nucleotidyltransferase</keyword>
<dbReference type="Pfam" id="PF06144">
    <property type="entry name" value="DNA_pol3_delta"/>
    <property type="match status" value="1"/>
</dbReference>
<dbReference type="SUPFAM" id="SSF48019">
    <property type="entry name" value="post-AAA+ oligomerization domain-like"/>
    <property type="match status" value="1"/>
</dbReference>
<dbReference type="Pfam" id="PF21694">
    <property type="entry name" value="DNA_pol3_delta_C"/>
    <property type="match status" value="1"/>
</dbReference>
<dbReference type="EMBL" id="VJVV01000001">
    <property type="protein sequence ID" value="TRO83834.1"/>
    <property type="molecule type" value="Genomic_DNA"/>
</dbReference>
<dbReference type="PANTHER" id="PTHR34388">
    <property type="entry name" value="DNA POLYMERASE III SUBUNIT DELTA"/>
    <property type="match status" value="1"/>
</dbReference>
<dbReference type="GO" id="GO:0003887">
    <property type="term" value="F:DNA-directed DNA polymerase activity"/>
    <property type="evidence" value="ECO:0007669"/>
    <property type="project" value="UniProtKB-KW"/>
</dbReference>
<evidence type="ECO:0000256" key="5">
    <source>
        <dbReference type="ARBA" id="ARBA00022705"/>
    </source>
</evidence>
<dbReference type="EC" id="2.7.7.7" evidence="1"/>
<evidence type="ECO:0000256" key="8">
    <source>
        <dbReference type="ARBA" id="ARBA00049244"/>
    </source>
</evidence>
<dbReference type="RefSeq" id="WP_092052610.1">
    <property type="nucleotide sequence ID" value="NZ_FOJJ01000001.1"/>
</dbReference>
<comment type="caution">
    <text evidence="11">The sequence shown here is derived from an EMBL/GenBank/DDBJ whole genome shotgun (WGS) entry which is preliminary data.</text>
</comment>
<proteinExistence type="inferred from homology"/>
<dbReference type="NCBIfam" id="TIGR01128">
    <property type="entry name" value="holA"/>
    <property type="match status" value="1"/>
</dbReference>
<organism evidence="11 12">
    <name type="scientific">Trichloromonas acetexigens</name>
    <dbReference type="NCBI Taxonomy" id="38815"/>
    <lineage>
        <taxon>Bacteria</taxon>
        <taxon>Pseudomonadati</taxon>
        <taxon>Thermodesulfobacteriota</taxon>
        <taxon>Desulfuromonadia</taxon>
        <taxon>Desulfuromonadales</taxon>
        <taxon>Trichloromonadaceae</taxon>
        <taxon>Trichloromonas</taxon>
    </lineage>
</organism>